<evidence type="ECO:0000256" key="17">
    <source>
        <dbReference type="ARBA" id="ARBA00038885"/>
    </source>
</evidence>
<comment type="catalytic activity">
    <reaction evidence="21">
        <text>androst-4-ene-3,17-dione + 3 reduced [NADPH--hemoprotein reductase] + 3 O2 = estrone + formate + 3 oxidized [NADPH--hemoprotein reductase] + 4 H2O + 4 H(+)</text>
        <dbReference type="Rhea" id="RHEA:38195"/>
        <dbReference type="Rhea" id="RHEA-COMP:11964"/>
        <dbReference type="Rhea" id="RHEA-COMP:11965"/>
        <dbReference type="ChEBI" id="CHEBI:15377"/>
        <dbReference type="ChEBI" id="CHEBI:15378"/>
        <dbReference type="ChEBI" id="CHEBI:15379"/>
        <dbReference type="ChEBI" id="CHEBI:15740"/>
        <dbReference type="ChEBI" id="CHEBI:16422"/>
        <dbReference type="ChEBI" id="CHEBI:17263"/>
        <dbReference type="ChEBI" id="CHEBI:57618"/>
        <dbReference type="ChEBI" id="CHEBI:58210"/>
        <dbReference type="EC" id="1.14.14.14"/>
    </reaction>
</comment>
<dbReference type="Pfam" id="PF01582">
    <property type="entry name" value="TIR"/>
    <property type="match status" value="1"/>
</dbReference>
<dbReference type="InterPro" id="IPR002401">
    <property type="entry name" value="Cyt_P450_E_grp-I"/>
</dbReference>
<keyword evidence="12" id="KW-0408">Iron</keyword>
<evidence type="ECO:0000256" key="2">
    <source>
        <dbReference type="ARBA" id="ARBA00009634"/>
    </source>
</evidence>
<gene>
    <name evidence="25" type="ORF">QQF64_001362</name>
</gene>
<evidence type="ECO:0000313" key="25">
    <source>
        <dbReference type="EMBL" id="KAL1282559.1"/>
    </source>
</evidence>
<evidence type="ECO:0000256" key="12">
    <source>
        <dbReference type="ARBA" id="ARBA00023004"/>
    </source>
</evidence>
<dbReference type="SMART" id="SM00255">
    <property type="entry name" value="TIR"/>
    <property type="match status" value="1"/>
</dbReference>
<dbReference type="EC" id="1.14.14.14" evidence="17"/>
<keyword evidence="9" id="KW-0677">Repeat</keyword>
<dbReference type="InterPro" id="IPR001128">
    <property type="entry name" value="Cyt_P450"/>
</dbReference>
<dbReference type="Gene3D" id="3.40.50.10140">
    <property type="entry name" value="Toll/interleukin-1 receptor homology (TIR) domain"/>
    <property type="match status" value="1"/>
</dbReference>
<evidence type="ECO:0000259" key="24">
    <source>
        <dbReference type="PROSITE" id="PS50104"/>
    </source>
</evidence>
<evidence type="ECO:0000313" key="26">
    <source>
        <dbReference type="Proteomes" id="UP001558613"/>
    </source>
</evidence>
<evidence type="ECO:0000256" key="14">
    <source>
        <dbReference type="ARBA" id="ARBA00023170"/>
    </source>
</evidence>
<protein>
    <recommendedName>
        <fullName evidence="17">aromatase</fullName>
        <ecNumber evidence="17">1.14.14.14</ecNumber>
    </recommendedName>
    <alternativeName>
        <fullName evidence="19">Cytochrome P-450AROM</fullName>
    </alternativeName>
    <alternativeName>
        <fullName evidence="18">Estrogen synthase</fullName>
    </alternativeName>
</protein>
<dbReference type="SUPFAM" id="SSF52200">
    <property type="entry name" value="Toll/Interleukin receptor TIR domain"/>
    <property type="match status" value="1"/>
</dbReference>
<dbReference type="InterPro" id="IPR001611">
    <property type="entry name" value="Leu-rich_rpt"/>
</dbReference>
<evidence type="ECO:0000256" key="19">
    <source>
        <dbReference type="ARBA" id="ARBA00043174"/>
    </source>
</evidence>
<keyword evidence="22" id="KW-0175">Coiled coil</keyword>
<proteinExistence type="inferred from homology"/>
<keyword evidence="15" id="KW-0395">Inflammatory response</keyword>
<sequence>MRRCLTQEAEQMRRRLTQEAEQMRRRLTQEAEQMRRRLTQEAEQMRRRLTQEAEQMRRRLTQEAEQLRRRLALEAEQLRRQGLTVEVEQLSSQFILTWRRNRKEGKYMELMKLILLPLLCMCLHGYCAGTAYPHKSSCTFWKTKADCSHMNLDVVPTDLPRNITTLDVSHNRLKNLSSLHLYSNLVNIDASYNSLTIIEEDLCVCLPHLQILNVQHNEVHLISEKHLKNCFLLTRLDLSVNRLKLKGEPFSVLKSLTWLDVSRNSLKSAKLGTQPQLPNLVTLVLSGNEISVLQKNDFLFLSNSSAFRVLILSSLSLKKVENGCFQAIARLTDLVLDYCKIVPQFTTSLCKELAGTALRTLSLRSSQQVTLTNTTFQGLDKTNITVLDLSSNTMTKIANGTFQWLSRLEILSLEQNSLKHLTKDTFSGLVNLRQLNLQKALPKSRGSSLPIIEDFAFHHLVQLEHLYMTNTGFRGITEHIFSGLRNLKILDLSWSYTGLKTVTNRTFASLQESPLLQTLNLTAMDINKLESGAFSSLSNLTTLLLGHNFIDQQLKGDELEGLSNINEIDMSFNQQRVSLTNTSFIYVPTLRILKLGQALKGTLDLEPSPFRPLVNLTILDISNNNIANLNAGLLKGLYHLKVLKMQHNNLARLWKTANPGGPVLFLKDATKLSILDLDYNGLDEIPLNALRGFFELHELSLRGNLLDQLHASVFDDLRSLKYLHLQKNLITSVQRVTFGVPLSNLKELYMDHNPFDCTCESILWFSEWLNSTNASVPGLPQSYMCNTPNAYFNHSVMGFDPLSCKDMTPFKALYILSSTAVLLLLFTAFLVHFQGWRIQFFWSIMVNRMMGSLKDEDIIEGRYAYDAYIIHSAEDRPWVERSLLPLEDEKFNFFLEDRDAVPGFSQLDTIVENMGQSRKIIFVITEILLKDPWCRRFKAHHALHQVMEDNRDSLILIFLQDVTDYNLNHSLHLRRGMLRPRCVLYWPLHRERIPAFHQKLRSALASTNKLFKEYMYKWRELKAVPGISPTYPFLGNTLNFKPNRRDFFCQVVGFTKEFWNSPMFKLWVGPVPFLILYHAETIETVLNNPVHMDKAYAYKFLHPWLGTGLLTSTGDKWRHRRKLLTPTFHFSILNEFLEVMNEQAEVLIEKLEKQAGKGPFNCFSYITLCALDIICETAMGKKVYAQSNHDSEYVRSVYRMSDIIARRQRMPWYWPDFVYNYFGEGREHDRSLKILHSFTESVINERAEYIHYTDSDSESDQGMRKRRAFLDMLLKTTDEDGKKMTHKDIQEEVDTFMFEGHDTTAAAMNWAVHLLGSHPEVQRKAQQELHEIFGESERPINTEDLKKLRYLECVIKEALRLFPSVPFFARTICEDTQINGYKVPKGANVIVITYSLHRDPRYFPDPEEFRPERFLPENSAGRHPYAYIPFSAGLRNCIGQRFALMEEKVILASILRYFNITACQKREELRPLGELILRPEQGIWITLERRKH</sequence>
<dbReference type="InterPro" id="IPR000483">
    <property type="entry name" value="Cys-rich_flank_reg_C"/>
</dbReference>
<evidence type="ECO:0000256" key="13">
    <source>
        <dbReference type="ARBA" id="ARBA00023136"/>
    </source>
</evidence>
<dbReference type="InterPro" id="IPR017972">
    <property type="entry name" value="Cyt_P450_CS"/>
</dbReference>
<comment type="similarity">
    <text evidence="2">Belongs to the Toll-like receptor family.</text>
</comment>
<evidence type="ECO:0000256" key="1">
    <source>
        <dbReference type="ARBA" id="ARBA00004479"/>
    </source>
</evidence>
<dbReference type="InterPro" id="IPR032675">
    <property type="entry name" value="LRR_dom_sf"/>
</dbReference>
<keyword evidence="6" id="KW-0479">Metal-binding</keyword>
<dbReference type="Pfam" id="PF00067">
    <property type="entry name" value="p450"/>
    <property type="match status" value="1"/>
</dbReference>
<dbReference type="SMART" id="SM00082">
    <property type="entry name" value="LRRCT"/>
    <property type="match status" value="1"/>
</dbReference>
<feature type="transmembrane region" description="Helical" evidence="23">
    <location>
        <begin position="110"/>
        <end position="132"/>
    </location>
</feature>
<keyword evidence="11 23" id="KW-1133">Transmembrane helix</keyword>
<dbReference type="InterPro" id="IPR050196">
    <property type="entry name" value="Cytochrome_P450_Monoox"/>
</dbReference>
<dbReference type="SMART" id="SM00365">
    <property type="entry name" value="LRR_SD22"/>
    <property type="match status" value="8"/>
</dbReference>
<evidence type="ECO:0000256" key="6">
    <source>
        <dbReference type="ARBA" id="ARBA00022617"/>
    </source>
</evidence>
<evidence type="ECO:0000256" key="5">
    <source>
        <dbReference type="ARBA" id="ARBA00022614"/>
    </source>
</evidence>
<evidence type="ECO:0000256" key="3">
    <source>
        <dbReference type="ARBA" id="ARBA00010617"/>
    </source>
</evidence>
<dbReference type="SUPFAM" id="SSF47162">
    <property type="entry name" value="Apolipoprotein"/>
    <property type="match status" value="1"/>
</dbReference>
<evidence type="ECO:0000256" key="21">
    <source>
        <dbReference type="ARBA" id="ARBA00048642"/>
    </source>
</evidence>
<dbReference type="Proteomes" id="UP001558613">
    <property type="component" value="Unassembled WGS sequence"/>
</dbReference>
<dbReference type="Pfam" id="PF17968">
    <property type="entry name" value="Tlr3_TMD"/>
    <property type="match status" value="1"/>
</dbReference>
<dbReference type="PROSITE" id="PS00086">
    <property type="entry name" value="CYTOCHROME_P450"/>
    <property type="match status" value="1"/>
</dbReference>
<evidence type="ECO:0000256" key="18">
    <source>
        <dbReference type="ARBA" id="ARBA00042499"/>
    </source>
</evidence>
<dbReference type="PRINTS" id="PR00385">
    <property type="entry name" value="P450"/>
</dbReference>
<name>A0ABR3P071_9TELE</name>
<evidence type="ECO:0000256" key="9">
    <source>
        <dbReference type="ARBA" id="ARBA00022737"/>
    </source>
</evidence>
<dbReference type="Gene3D" id="1.20.120.20">
    <property type="entry name" value="Apolipoprotein"/>
    <property type="match status" value="1"/>
</dbReference>
<evidence type="ECO:0000256" key="11">
    <source>
        <dbReference type="ARBA" id="ARBA00022989"/>
    </source>
</evidence>
<keyword evidence="5" id="KW-0433">Leucine-rich repeat</keyword>
<dbReference type="Gene3D" id="3.80.10.10">
    <property type="entry name" value="Ribonuclease Inhibitor"/>
    <property type="match status" value="1"/>
</dbReference>
<dbReference type="InterPro" id="IPR036396">
    <property type="entry name" value="Cyt_P450_sf"/>
</dbReference>
<keyword evidence="7 23" id="KW-0812">Transmembrane</keyword>
<dbReference type="PROSITE" id="PS51450">
    <property type="entry name" value="LRR"/>
    <property type="match status" value="2"/>
</dbReference>
<keyword evidence="14" id="KW-0675">Receptor</keyword>
<dbReference type="InterPro" id="IPR000157">
    <property type="entry name" value="TIR_dom"/>
</dbReference>
<dbReference type="CDD" id="cd06503">
    <property type="entry name" value="ATP-synt_Fo_b"/>
    <property type="match status" value="1"/>
</dbReference>
<keyword evidence="4" id="KW-0399">Innate immunity</keyword>
<evidence type="ECO:0000256" key="20">
    <source>
        <dbReference type="ARBA" id="ARBA00047938"/>
    </source>
</evidence>
<dbReference type="PANTHER" id="PTHR24291">
    <property type="entry name" value="CYTOCHROME P450 FAMILY 4"/>
    <property type="match status" value="1"/>
</dbReference>
<comment type="caution">
    <text evidence="25">The sequence shown here is derived from an EMBL/GenBank/DDBJ whole genome shotgun (WGS) entry which is preliminary data.</text>
</comment>
<dbReference type="SUPFAM" id="SSF48264">
    <property type="entry name" value="Cytochrome P450"/>
    <property type="match status" value="1"/>
</dbReference>
<keyword evidence="13 23" id="KW-0472">Membrane</keyword>
<evidence type="ECO:0000256" key="10">
    <source>
        <dbReference type="ARBA" id="ARBA00022859"/>
    </source>
</evidence>
<evidence type="ECO:0000256" key="4">
    <source>
        <dbReference type="ARBA" id="ARBA00022588"/>
    </source>
</evidence>
<comment type="function">
    <text evidence="16">Catalyzes the formation of aromatic C18 estrogens from C19 androgens.</text>
</comment>
<dbReference type="Pfam" id="PF13855">
    <property type="entry name" value="LRR_8"/>
    <property type="match status" value="4"/>
</dbReference>
<dbReference type="Gene3D" id="1.10.630.10">
    <property type="entry name" value="Cytochrome P450"/>
    <property type="match status" value="1"/>
</dbReference>
<dbReference type="InterPro" id="IPR041015">
    <property type="entry name" value="TLR3_TMD"/>
</dbReference>
<accession>A0ABR3P071</accession>
<keyword evidence="8" id="KW-0732">Signal</keyword>
<dbReference type="SMART" id="SM00364">
    <property type="entry name" value="LRR_BAC"/>
    <property type="match status" value="4"/>
</dbReference>
<dbReference type="PRINTS" id="PR00463">
    <property type="entry name" value="EP450I"/>
</dbReference>
<evidence type="ECO:0000256" key="16">
    <source>
        <dbReference type="ARBA" id="ARBA00037202"/>
    </source>
</evidence>
<keyword evidence="26" id="KW-1185">Reference proteome</keyword>
<feature type="coiled-coil region" evidence="22">
    <location>
        <begin position="2"/>
        <end position="93"/>
    </location>
</feature>
<organism evidence="25 26">
    <name type="scientific">Cirrhinus molitorella</name>
    <name type="common">mud carp</name>
    <dbReference type="NCBI Taxonomy" id="172907"/>
    <lineage>
        <taxon>Eukaryota</taxon>
        <taxon>Metazoa</taxon>
        <taxon>Chordata</taxon>
        <taxon>Craniata</taxon>
        <taxon>Vertebrata</taxon>
        <taxon>Euteleostomi</taxon>
        <taxon>Actinopterygii</taxon>
        <taxon>Neopterygii</taxon>
        <taxon>Teleostei</taxon>
        <taxon>Ostariophysi</taxon>
        <taxon>Cypriniformes</taxon>
        <taxon>Cyprinidae</taxon>
        <taxon>Labeoninae</taxon>
        <taxon>Labeonini</taxon>
        <taxon>Cirrhinus</taxon>
    </lineage>
</organism>
<dbReference type="SUPFAM" id="SSF52058">
    <property type="entry name" value="L domain-like"/>
    <property type="match status" value="2"/>
</dbReference>
<keyword evidence="10" id="KW-0391">Immunity</keyword>
<evidence type="ECO:0000256" key="7">
    <source>
        <dbReference type="ARBA" id="ARBA00022692"/>
    </source>
</evidence>
<dbReference type="InterPro" id="IPR035897">
    <property type="entry name" value="Toll_tir_struct_dom_sf"/>
</dbReference>
<evidence type="ECO:0000256" key="22">
    <source>
        <dbReference type="SAM" id="Coils"/>
    </source>
</evidence>
<dbReference type="InterPro" id="IPR003591">
    <property type="entry name" value="Leu-rich_rpt_typical-subtyp"/>
</dbReference>
<dbReference type="PROSITE" id="PS50104">
    <property type="entry name" value="TIR"/>
    <property type="match status" value="1"/>
</dbReference>
<dbReference type="EMBL" id="JAYMGO010000001">
    <property type="protein sequence ID" value="KAL1282559.1"/>
    <property type="molecule type" value="Genomic_DNA"/>
</dbReference>
<dbReference type="SMART" id="SM00369">
    <property type="entry name" value="LRR_TYP"/>
    <property type="match status" value="14"/>
</dbReference>
<dbReference type="PANTHER" id="PTHR24291:SF193">
    <property type="entry name" value="CYTOCHROME P450 4V2"/>
    <property type="match status" value="1"/>
</dbReference>
<evidence type="ECO:0000256" key="23">
    <source>
        <dbReference type="SAM" id="Phobius"/>
    </source>
</evidence>
<comment type="subcellular location">
    <subcellularLocation>
        <location evidence="1">Membrane</location>
        <topology evidence="1">Single-pass type I membrane protein</topology>
    </subcellularLocation>
</comment>
<keyword evidence="6" id="KW-0349">Heme</keyword>
<evidence type="ECO:0000256" key="8">
    <source>
        <dbReference type="ARBA" id="ARBA00022729"/>
    </source>
</evidence>
<comment type="similarity">
    <text evidence="3">Belongs to the cytochrome P450 family.</text>
</comment>
<reference evidence="25 26" key="1">
    <citation type="submission" date="2023-09" db="EMBL/GenBank/DDBJ databases">
        <authorList>
            <person name="Wang M."/>
        </authorList>
    </citation>
    <scope>NUCLEOTIDE SEQUENCE [LARGE SCALE GENOMIC DNA]</scope>
    <source>
        <strain evidence="25">GT-2023</strain>
        <tissue evidence="25">Liver</tissue>
    </source>
</reference>
<comment type="catalytic activity">
    <reaction evidence="20">
        <text>testosterone + 3 reduced [NADPH--hemoprotein reductase] + 3 O2 = 17beta-estradiol + formate + 3 oxidized [NADPH--hemoprotein reductase] + 4 H2O + 4 H(+)</text>
        <dbReference type="Rhea" id="RHEA:38191"/>
        <dbReference type="Rhea" id="RHEA-COMP:11964"/>
        <dbReference type="Rhea" id="RHEA-COMP:11965"/>
        <dbReference type="ChEBI" id="CHEBI:15377"/>
        <dbReference type="ChEBI" id="CHEBI:15378"/>
        <dbReference type="ChEBI" id="CHEBI:15379"/>
        <dbReference type="ChEBI" id="CHEBI:15740"/>
        <dbReference type="ChEBI" id="CHEBI:16469"/>
        <dbReference type="ChEBI" id="CHEBI:17347"/>
        <dbReference type="ChEBI" id="CHEBI:57618"/>
        <dbReference type="ChEBI" id="CHEBI:58210"/>
        <dbReference type="EC" id="1.14.14.14"/>
    </reaction>
</comment>
<feature type="domain" description="TIR" evidence="24">
    <location>
        <begin position="863"/>
        <end position="1004"/>
    </location>
</feature>
<evidence type="ECO:0000256" key="15">
    <source>
        <dbReference type="ARBA" id="ARBA00023198"/>
    </source>
</evidence>